<name>A0A9J6F8A1_RHIMP</name>
<feature type="region of interest" description="Disordered" evidence="1">
    <location>
        <begin position="70"/>
        <end position="106"/>
    </location>
</feature>
<gene>
    <name evidence="2" type="ORF">HPB51_024622</name>
</gene>
<reference evidence="2" key="1">
    <citation type="journal article" date="2020" name="Cell">
        <title>Large-Scale Comparative Analyses of Tick Genomes Elucidate Their Genetic Diversity and Vector Capacities.</title>
        <authorList>
            <consortium name="Tick Genome and Microbiome Consortium (TIGMIC)"/>
            <person name="Jia N."/>
            <person name="Wang J."/>
            <person name="Shi W."/>
            <person name="Du L."/>
            <person name="Sun Y."/>
            <person name="Zhan W."/>
            <person name="Jiang J.F."/>
            <person name="Wang Q."/>
            <person name="Zhang B."/>
            <person name="Ji P."/>
            <person name="Bell-Sakyi L."/>
            <person name="Cui X.M."/>
            <person name="Yuan T.T."/>
            <person name="Jiang B.G."/>
            <person name="Yang W.F."/>
            <person name="Lam T.T."/>
            <person name="Chang Q.C."/>
            <person name="Ding S.J."/>
            <person name="Wang X.J."/>
            <person name="Zhu J.G."/>
            <person name="Ruan X.D."/>
            <person name="Zhao L."/>
            <person name="Wei J.T."/>
            <person name="Ye R.Z."/>
            <person name="Que T.C."/>
            <person name="Du C.H."/>
            <person name="Zhou Y.H."/>
            <person name="Cheng J.X."/>
            <person name="Dai P.F."/>
            <person name="Guo W.B."/>
            <person name="Han X.H."/>
            <person name="Huang E.J."/>
            <person name="Li L.F."/>
            <person name="Wei W."/>
            <person name="Gao Y.C."/>
            <person name="Liu J.Z."/>
            <person name="Shao H.Z."/>
            <person name="Wang X."/>
            <person name="Wang C.C."/>
            <person name="Yang T.C."/>
            <person name="Huo Q.B."/>
            <person name="Li W."/>
            <person name="Chen H.Y."/>
            <person name="Chen S.E."/>
            <person name="Zhou L.G."/>
            <person name="Ni X.B."/>
            <person name="Tian J.H."/>
            <person name="Sheng Y."/>
            <person name="Liu T."/>
            <person name="Pan Y.S."/>
            <person name="Xia L.Y."/>
            <person name="Li J."/>
            <person name="Zhao F."/>
            <person name="Cao W.C."/>
        </authorList>
    </citation>
    <scope>NUCLEOTIDE SEQUENCE</scope>
    <source>
        <strain evidence="2">Rmic-2018</strain>
    </source>
</reference>
<protein>
    <submittedName>
        <fullName evidence="2">Uncharacterized protein</fullName>
    </submittedName>
</protein>
<evidence type="ECO:0000313" key="2">
    <source>
        <dbReference type="EMBL" id="KAH8042569.1"/>
    </source>
</evidence>
<keyword evidence="3" id="KW-1185">Reference proteome</keyword>
<organism evidence="2 3">
    <name type="scientific">Rhipicephalus microplus</name>
    <name type="common">Cattle tick</name>
    <name type="synonym">Boophilus microplus</name>
    <dbReference type="NCBI Taxonomy" id="6941"/>
    <lineage>
        <taxon>Eukaryota</taxon>
        <taxon>Metazoa</taxon>
        <taxon>Ecdysozoa</taxon>
        <taxon>Arthropoda</taxon>
        <taxon>Chelicerata</taxon>
        <taxon>Arachnida</taxon>
        <taxon>Acari</taxon>
        <taxon>Parasitiformes</taxon>
        <taxon>Ixodida</taxon>
        <taxon>Ixodoidea</taxon>
        <taxon>Ixodidae</taxon>
        <taxon>Rhipicephalinae</taxon>
        <taxon>Rhipicephalus</taxon>
        <taxon>Boophilus</taxon>
    </lineage>
</organism>
<dbReference type="EMBL" id="JABSTU010000001">
    <property type="protein sequence ID" value="KAH8042569.1"/>
    <property type="molecule type" value="Genomic_DNA"/>
</dbReference>
<accession>A0A9J6F8A1</accession>
<feature type="compositionally biased region" description="Basic residues" evidence="1">
    <location>
        <begin position="74"/>
        <end position="92"/>
    </location>
</feature>
<sequence>MLMSLPLSPVDPRKLMEGPIIQTGGGFRHEKHLKFGGDSDHPPPSPTRVRYKVEHLKHVTDLATEYSYRPPRSAVRKHRAKKLQLSHQRPRQGLRPPLSGSDLPRRPVGTTVECYAAESAAEITNQYVGDARDNTCLKHREKPNEATLVFLEASCDQDVEMRLLRYQIDRSWNYNFASSKTT</sequence>
<comment type="caution">
    <text evidence="2">The sequence shown here is derived from an EMBL/GenBank/DDBJ whole genome shotgun (WGS) entry which is preliminary data.</text>
</comment>
<evidence type="ECO:0000313" key="3">
    <source>
        <dbReference type="Proteomes" id="UP000821866"/>
    </source>
</evidence>
<evidence type="ECO:0000256" key="1">
    <source>
        <dbReference type="SAM" id="MobiDB-lite"/>
    </source>
</evidence>
<dbReference type="Proteomes" id="UP000821866">
    <property type="component" value="Chromosome 1"/>
</dbReference>
<proteinExistence type="predicted"/>
<reference evidence="2" key="2">
    <citation type="submission" date="2021-09" db="EMBL/GenBank/DDBJ databases">
        <authorList>
            <person name="Jia N."/>
            <person name="Wang J."/>
            <person name="Shi W."/>
            <person name="Du L."/>
            <person name="Sun Y."/>
            <person name="Zhan W."/>
            <person name="Jiang J."/>
            <person name="Wang Q."/>
            <person name="Zhang B."/>
            <person name="Ji P."/>
            <person name="Sakyi L.B."/>
            <person name="Cui X."/>
            <person name="Yuan T."/>
            <person name="Jiang B."/>
            <person name="Yang W."/>
            <person name="Lam T.T.-Y."/>
            <person name="Chang Q."/>
            <person name="Ding S."/>
            <person name="Wang X."/>
            <person name="Zhu J."/>
            <person name="Ruan X."/>
            <person name="Zhao L."/>
            <person name="Wei J."/>
            <person name="Que T."/>
            <person name="Du C."/>
            <person name="Cheng J."/>
            <person name="Dai P."/>
            <person name="Han X."/>
            <person name="Huang E."/>
            <person name="Gao Y."/>
            <person name="Liu J."/>
            <person name="Shao H."/>
            <person name="Ye R."/>
            <person name="Li L."/>
            <person name="Wei W."/>
            <person name="Wang X."/>
            <person name="Wang C."/>
            <person name="Huo Q."/>
            <person name="Li W."/>
            <person name="Guo W."/>
            <person name="Chen H."/>
            <person name="Chen S."/>
            <person name="Zhou L."/>
            <person name="Zhou L."/>
            <person name="Ni X."/>
            <person name="Tian J."/>
            <person name="Zhou Y."/>
            <person name="Sheng Y."/>
            <person name="Liu T."/>
            <person name="Pan Y."/>
            <person name="Xia L."/>
            <person name="Li J."/>
            <person name="Zhao F."/>
            <person name="Cao W."/>
        </authorList>
    </citation>
    <scope>NUCLEOTIDE SEQUENCE</scope>
    <source>
        <strain evidence="2">Rmic-2018</strain>
        <tissue evidence="2">Larvae</tissue>
    </source>
</reference>
<dbReference type="AlphaFoldDB" id="A0A9J6F8A1"/>